<feature type="compositionally biased region" description="Low complexity" evidence="20">
    <location>
        <begin position="455"/>
        <end position="464"/>
    </location>
</feature>
<comment type="similarity">
    <text evidence="3">Belongs to the BBP/SF1 family.</text>
</comment>
<keyword evidence="11 18" id="KW-0694">RNA-binding</keyword>
<evidence type="ECO:0000256" key="3">
    <source>
        <dbReference type="ARBA" id="ARBA00010382"/>
    </source>
</evidence>
<feature type="binding site" evidence="16">
    <location>
        <begin position="986"/>
        <end position="992"/>
    </location>
    <ligand>
        <name>substrate</name>
    </ligand>
</feature>
<dbReference type="Pfam" id="PF16275">
    <property type="entry name" value="SF1-HH"/>
    <property type="match status" value="1"/>
</dbReference>
<feature type="region of interest" description="Disordered" evidence="20">
    <location>
        <begin position="1"/>
        <end position="71"/>
    </location>
</feature>
<sequence length="1460" mass="160168">MSWRNQGITGSNNIPLGNRRRIGGDGDDGGYNPAEPSAGLDLKRGRSPTRDADGPPRRKKRNRWGDASDNKAAGLMGLPTAIYANMTTEQLDAYTLHVRIEEITQKLKINDVVPADGDRSPSPPPQYDNYGRRVNTREFRYRKRLEDERHKLVEKAMKTLPNYHPPADYRRPTKTQEKVYVPVNDYPEINFIGLLIGPRGNTLKKMESESGAKIAIRGKGSVKEGKGRSDAAHTSNQEEDLHCLIMADTEDKVNKAKKLIHNVIETAASIPEGQNELKRNQLRELAALNGTLRDDENQACQNCGEIGHRKYDCPQKQNFTASIICRVCGQAGHMARDCPQRKNGQPWRNDNRYGDRPQGRIGGAENELDSFLNEMGGGDGGPPAGAIEYNGNGGGGGYGGEDRAAKPWEQRPTGAPAPWARGNNRDDDRGHGSSAAPWASGGGAGQDSYGANGYGSAAPWASGGNASGGNASYGYGYGYDQQAAPGAAPPGMSSYGYGAPAAQAGPPPGLGPLFQSYGGAGSPPPPPPPGGAPPPPPPADIPPPPPPSDAPPPPPPPPHELESAVGAWWEWSLTFAGLQVVENVQAYSRGQSFDGSLHITLHHIIFRYQPPAPVAASPTAKPPHEKKIWITYPQISYCCLRPSPSASHYKPSIRIRCRDFKMFAFNFLDEKDARNVYDSIRALSCKIGRLDRLLAFVYQPNPPESEVNGWNIYDARKEFKRLGISAKDSEKGWRISEINADYKALPTKVSDSVLRYAGEYRSRQRIPALVYRHPLNNCSITRSSQPLPGISGKRNAQDERLVAAIFATNRGWKTSQTPLSLTPANLSPESSVVNLNESAANSSFVGVDDAEAVRSGRTTVDDLTGSYETDPEAPRIYGAQQRNLIVDARPTVNALAMQAVGLGSEKMDYYPGAEKAYLGIDNIHVMRKSLECVIEALKESDYLNVAPSYDMLRKSGWIRHIANILDGTSLIARTVGIMHSHVLIHCSDGWDRTSQLSALSQIMLDPYYRTLEGFIVLVEKDWLSYGHMFRHRSGFLSSDKWFTIENERIERNREGSGPGNAFENALGRAKGLFNRHNNDSNESLTQMTDANGNVAPELNTSDVDPSKESSSKASASKYGPAEEHRITKTNELSPVFHQFLDATYQLLYQHPTRFEFNERFLRRLFYHLHSCQYGTFLFDNENERVEARAAERTRSVWDYFLCRREEFMNPKYDATVDDSIRGKERIIFPKKGEARWWAELFGRTDEEMNRFGPQAPPNLLSPQLSSMSSPSNGRSGASTPVPQEPVVTGVEAAEKGLGLQNVIQQEPIVTGTESAKKATGVGSSDEVREKNTSPQPIAQEPIVTGTESAEKATGVGTTVDAPLEKLPSPPAIQQDDASPPPNEPSPPSHPSADPLGALDTLATQFSTTLSSLTNNTPENRTRTRSRSHSRNNALAAAEAEEEAESQPQFQRPSQHQREME</sequence>
<dbReference type="Gene3D" id="2.30.29.30">
    <property type="entry name" value="Pleckstrin-homology domain (PH domain)/Phosphotyrosine-binding domain (PTB)"/>
    <property type="match status" value="1"/>
</dbReference>
<keyword evidence="13" id="KW-0539">Nucleus</keyword>
<feature type="region of interest" description="Disordered" evidence="20">
    <location>
        <begin position="1248"/>
        <end position="1283"/>
    </location>
</feature>
<evidence type="ECO:0000256" key="6">
    <source>
        <dbReference type="ARBA" id="ARBA00022723"/>
    </source>
</evidence>
<dbReference type="InterPro" id="IPR036612">
    <property type="entry name" value="KH_dom_type_1_sf"/>
</dbReference>
<dbReference type="PANTHER" id="PTHR10807">
    <property type="entry name" value="MYOTUBULARIN-RELATED"/>
    <property type="match status" value="1"/>
</dbReference>
<dbReference type="SUPFAM" id="SSF54791">
    <property type="entry name" value="Eukaryotic type KH-domain (KH-domain type I)"/>
    <property type="match status" value="1"/>
</dbReference>
<dbReference type="InterPro" id="IPR011993">
    <property type="entry name" value="PH-like_dom_sf"/>
</dbReference>
<evidence type="ECO:0000256" key="19">
    <source>
        <dbReference type="SAM" id="Coils"/>
    </source>
</evidence>
<dbReference type="GO" id="GO:0000243">
    <property type="term" value="C:commitment complex"/>
    <property type="evidence" value="ECO:0007669"/>
    <property type="project" value="UniProtKB-ARBA"/>
</dbReference>
<evidence type="ECO:0000256" key="7">
    <source>
        <dbReference type="ARBA" id="ARBA00022728"/>
    </source>
</evidence>
<dbReference type="PANTHER" id="PTHR10807:SF128">
    <property type="entry name" value="PHOSPHATIDYLINOSITOL-3,5-BISPHOSPHATE 3-PHOSPHATASE"/>
    <property type="match status" value="1"/>
</dbReference>
<dbReference type="CDD" id="cd02395">
    <property type="entry name" value="KH-I_BBP"/>
    <property type="match status" value="1"/>
</dbReference>
<evidence type="ECO:0000256" key="5">
    <source>
        <dbReference type="ARBA" id="ARBA00022664"/>
    </source>
</evidence>
<dbReference type="Pfam" id="PF21098">
    <property type="entry name" value="PH-GRAM_MTMR6-like"/>
    <property type="match status" value="1"/>
</dbReference>
<dbReference type="GO" id="GO:0005829">
    <property type="term" value="C:cytosol"/>
    <property type="evidence" value="ECO:0007669"/>
    <property type="project" value="UniProtKB-ARBA"/>
</dbReference>
<dbReference type="Pfam" id="PF00098">
    <property type="entry name" value="zf-CCHC"/>
    <property type="match status" value="2"/>
</dbReference>
<protein>
    <recommendedName>
        <fullName evidence="4">Branchpoint-bridging protein</fullName>
    </recommendedName>
</protein>
<dbReference type="InterPro" id="IPR010569">
    <property type="entry name" value="Myotubularin-like_Pase_dom"/>
</dbReference>
<evidence type="ECO:0000256" key="18">
    <source>
        <dbReference type="PROSITE-ProRule" id="PRU00117"/>
    </source>
</evidence>
<evidence type="ECO:0000259" key="22">
    <source>
        <dbReference type="PROSITE" id="PS51339"/>
    </source>
</evidence>
<feature type="domain" description="CCHC-type" evidence="21">
    <location>
        <begin position="300"/>
        <end position="315"/>
    </location>
</feature>
<dbReference type="Pfam" id="PF06602">
    <property type="entry name" value="Myotub-related"/>
    <property type="match status" value="1"/>
</dbReference>
<dbReference type="GO" id="GO:0004438">
    <property type="term" value="F:phosphatidylinositol-3-phosphate phosphatase activity"/>
    <property type="evidence" value="ECO:0007669"/>
    <property type="project" value="TreeGrafter"/>
</dbReference>
<comment type="similarity">
    <text evidence="2">Belongs to the protein-tyrosine phosphatase family. Non-receptor class myotubularin subfamily.</text>
</comment>
<keyword evidence="12" id="KW-0508">mRNA splicing</keyword>
<evidence type="ECO:0000256" key="17">
    <source>
        <dbReference type="PROSITE-ProRule" id="PRU00047"/>
    </source>
</evidence>
<dbReference type="Gene3D" id="3.30.1370.10">
    <property type="entry name" value="K Homology domain, type 1"/>
    <property type="match status" value="1"/>
</dbReference>
<evidence type="ECO:0000256" key="13">
    <source>
        <dbReference type="ARBA" id="ARBA00023242"/>
    </source>
</evidence>
<feature type="region of interest" description="Disordered" evidence="20">
    <location>
        <begin position="506"/>
        <end position="561"/>
    </location>
</feature>
<keyword evidence="9 17" id="KW-0863">Zinc-finger</keyword>
<evidence type="ECO:0000256" key="11">
    <source>
        <dbReference type="ARBA" id="ARBA00022884"/>
    </source>
</evidence>
<evidence type="ECO:0000256" key="9">
    <source>
        <dbReference type="ARBA" id="ARBA00022771"/>
    </source>
</evidence>
<feature type="domain" description="CCHC-type" evidence="21">
    <location>
        <begin position="325"/>
        <end position="340"/>
    </location>
</feature>
<dbReference type="SMART" id="SM00322">
    <property type="entry name" value="KH"/>
    <property type="match status" value="1"/>
</dbReference>
<dbReference type="GO" id="GO:0008270">
    <property type="term" value="F:zinc ion binding"/>
    <property type="evidence" value="ECO:0007669"/>
    <property type="project" value="UniProtKB-KW"/>
</dbReference>
<evidence type="ECO:0000259" key="21">
    <source>
        <dbReference type="PROSITE" id="PS50158"/>
    </source>
</evidence>
<evidence type="ECO:0000256" key="8">
    <source>
        <dbReference type="ARBA" id="ARBA00022737"/>
    </source>
</evidence>
<gene>
    <name evidence="23" type="ORF">GRF29_216g1176727</name>
</gene>
<feature type="coiled-coil region" evidence="19">
    <location>
        <begin position="246"/>
        <end position="298"/>
    </location>
</feature>
<feature type="active site" description="Phosphocysteine intermediate" evidence="15">
    <location>
        <position position="986"/>
    </location>
</feature>
<dbReference type="InterPro" id="IPR016130">
    <property type="entry name" value="Tyr_Pase_AS"/>
</dbReference>
<dbReference type="InterPro" id="IPR036875">
    <property type="entry name" value="Znf_CCHC_sf"/>
</dbReference>
<dbReference type="InterPro" id="IPR004087">
    <property type="entry name" value="KH_dom"/>
</dbReference>
<keyword evidence="7" id="KW-0747">Spliceosome</keyword>
<dbReference type="InterPro" id="IPR047086">
    <property type="entry name" value="SF1-HH_sf"/>
</dbReference>
<dbReference type="SUPFAM" id="SSF57756">
    <property type="entry name" value="Retrovirus zinc finger-like domains"/>
    <property type="match status" value="1"/>
</dbReference>
<evidence type="ECO:0000256" key="4">
    <source>
        <dbReference type="ARBA" id="ARBA00017984"/>
    </source>
</evidence>
<feature type="domain" description="Myotubularin phosphatase" evidence="22">
    <location>
        <begin position="709"/>
        <end position="1241"/>
    </location>
</feature>
<evidence type="ECO:0000256" key="1">
    <source>
        <dbReference type="ARBA" id="ARBA00004123"/>
    </source>
</evidence>
<feature type="region of interest" description="Disordered" evidence="20">
    <location>
        <begin position="339"/>
        <end position="464"/>
    </location>
</feature>
<reference evidence="23 24" key="1">
    <citation type="submission" date="2021-02" db="EMBL/GenBank/DDBJ databases">
        <title>Genome assembly of Pseudopithomyces chartarum.</title>
        <authorList>
            <person name="Jauregui R."/>
            <person name="Singh J."/>
            <person name="Voisey C."/>
        </authorList>
    </citation>
    <scope>NUCLEOTIDE SEQUENCE [LARGE SCALE GENOMIC DNA]</scope>
    <source>
        <strain evidence="23 24">AGR01</strain>
    </source>
</reference>
<feature type="compositionally biased region" description="Polar residues" evidence="20">
    <location>
        <begin position="1"/>
        <end position="15"/>
    </location>
</feature>
<feature type="compositionally biased region" description="Basic and acidic residues" evidence="20">
    <location>
        <begin position="349"/>
        <end position="358"/>
    </location>
</feature>
<feature type="region of interest" description="Disordered" evidence="20">
    <location>
        <begin position="216"/>
        <end position="236"/>
    </location>
</feature>
<dbReference type="PROSITE" id="PS51339">
    <property type="entry name" value="PPASE_MYOTUBULARIN"/>
    <property type="match status" value="1"/>
</dbReference>
<evidence type="ECO:0000256" key="2">
    <source>
        <dbReference type="ARBA" id="ARBA00007471"/>
    </source>
</evidence>
<feature type="region of interest" description="Disordered" evidence="20">
    <location>
        <begin position="1077"/>
        <end position="1123"/>
    </location>
</feature>
<keyword evidence="10" id="KW-0862">Zinc</keyword>
<dbReference type="FunFam" id="3.30.1370.10:FF:000024">
    <property type="entry name" value="Branchpoint-bridging protein-like protein"/>
    <property type="match status" value="1"/>
</dbReference>
<dbReference type="PROSITE" id="PS50084">
    <property type="entry name" value="KH_TYPE_1"/>
    <property type="match status" value="1"/>
</dbReference>
<dbReference type="Gene3D" id="6.10.140.1790">
    <property type="match status" value="1"/>
</dbReference>
<keyword evidence="24" id="KW-1185">Reference proteome</keyword>
<dbReference type="Proteomes" id="UP001280581">
    <property type="component" value="Unassembled WGS sequence"/>
</dbReference>
<evidence type="ECO:0000313" key="23">
    <source>
        <dbReference type="EMBL" id="KAK3197750.1"/>
    </source>
</evidence>
<feature type="compositionally biased region" description="Pro residues" evidence="20">
    <location>
        <begin position="522"/>
        <end position="558"/>
    </location>
</feature>
<feature type="compositionally biased region" description="Low complexity" evidence="20">
    <location>
        <begin position="1257"/>
        <end position="1278"/>
    </location>
</feature>
<evidence type="ECO:0000256" key="20">
    <source>
        <dbReference type="SAM" id="MobiDB-lite"/>
    </source>
</evidence>
<dbReference type="Pfam" id="PF22675">
    <property type="entry name" value="KH-I_KHDC4-BBP"/>
    <property type="match status" value="1"/>
</dbReference>
<feature type="region of interest" description="Disordered" evidence="20">
    <location>
        <begin position="1310"/>
        <end position="1460"/>
    </location>
</feature>
<dbReference type="PROSITE" id="PS00383">
    <property type="entry name" value="TYR_PHOSPHATASE_1"/>
    <property type="match status" value="1"/>
</dbReference>
<evidence type="ECO:0000256" key="12">
    <source>
        <dbReference type="ARBA" id="ARBA00023187"/>
    </source>
</evidence>
<dbReference type="InterPro" id="IPR032570">
    <property type="entry name" value="SF1-HH"/>
</dbReference>
<dbReference type="GO" id="GO:0003723">
    <property type="term" value="F:RNA binding"/>
    <property type="evidence" value="ECO:0007669"/>
    <property type="project" value="UniProtKB-UniRule"/>
</dbReference>
<comment type="function">
    <text evidence="14">Necessary for the splicing of pre-mRNA. Has a role in the recognition of the branch site (5'-UACUAAC-3'), the pyrimidine tract and the 3'-splice site at the 3'-end of introns.</text>
</comment>
<dbReference type="Gene3D" id="4.10.60.10">
    <property type="entry name" value="Zinc finger, CCHC-type"/>
    <property type="match status" value="1"/>
</dbReference>
<dbReference type="SUPFAM" id="SSF52799">
    <property type="entry name" value="(Phosphotyrosine protein) phosphatases II"/>
    <property type="match status" value="1"/>
</dbReference>
<organism evidence="23 24">
    <name type="scientific">Pseudopithomyces chartarum</name>
    <dbReference type="NCBI Taxonomy" id="1892770"/>
    <lineage>
        <taxon>Eukaryota</taxon>
        <taxon>Fungi</taxon>
        <taxon>Dikarya</taxon>
        <taxon>Ascomycota</taxon>
        <taxon>Pezizomycotina</taxon>
        <taxon>Dothideomycetes</taxon>
        <taxon>Pleosporomycetidae</taxon>
        <taxon>Pleosporales</taxon>
        <taxon>Massarineae</taxon>
        <taxon>Didymosphaeriaceae</taxon>
        <taxon>Pseudopithomyces</taxon>
    </lineage>
</organism>
<comment type="caution">
    <text evidence="23">The sequence shown here is derived from an EMBL/GenBank/DDBJ whole genome shotgun (WGS) entry which is preliminary data.</text>
</comment>
<feature type="compositionally biased region" description="Basic and acidic residues" evidence="20">
    <location>
        <begin position="400"/>
        <end position="409"/>
    </location>
</feature>
<keyword evidence="8" id="KW-0677">Repeat</keyword>
<feature type="compositionally biased region" description="Pro residues" evidence="20">
    <location>
        <begin position="1378"/>
        <end position="1389"/>
    </location>
</feature>
<keyword evidence="5" id="KW-0507">mRNA processing</keyword>
<dbReference type="GO" id="GO:0000398">
    <property type="term" value="P:mRNA splicing, via spliceosome"/>
    <property type="evidence" value="ECO:0007669"/>
    <property type="project" value="UniProtKB-ARBA"/>
</dbReference>
<dbReference type="InterPro" id="IPR048994">
    <property type="entry name" value="PH-GRAM_MTMR6-9"/>
</dbReference>
<dbReference type="InterPro" id="IPR055256">
    <property type="entry name" value="KH_1_KHDC4/BBP-like"/>
</dbReference>
<feature type="compositionally biased region" description="Basic and acidic residues" evidence="20">
    <location>
        <begin position="41"/>
        <end position="56"/>
    </location>
</feature>
<dbReference type="InterPro" id="IPR029021">
    <property type="entry name" value="Prot-tyrosine_phosphatase-like"/>
</dbReference>
<proteinExistence type="inferred from homology"/>
<feature type="binding site" evidence="16">
    <location>
        <begin position="922"/>
        <end position="923"/>
    </location>
    <ligand>
        <name>substrate</name>
    </ligand>
</feature>
<dbReference type="SMART" id="SM00343">
    <property type="entry name" value="ZnF_C2HC"/>
    <property type="match status" value="2"/>
</dbReference>
<dbReference type="FunFam" id="4.10.60.10:FF:000030">
    <property type="entry name" value="Branchpoint-bridging protein"/>
    <property type="match status" value="1"/>
</dbReference>
<dbReference type="InterPro" id="IPR030564">
    <property type="entry name" value="Myotubularin"/>
</dbReference>
<keyword evidence="19" id="KW-0175">Coiled coil</keyword>
<feature type="compositionally biased region" description="Low complexity" evidence="20">
    <location>
        <begin position="1400"/>
        <end position="1418"/>
    </location>
</feature>
<dbReference type="EMBL" id="WVTA01000018">
    <property type="protein sequence ID" value="KAK3197750.1"/>
    <property type="molecule type" value="Genomic_DNA"/>
</dbReference>
<dbReference type="GO" id="GO:0016020">
    <property type="term" value="C:membrane"/>
    <property type="evidence" value="ECO:0007669"/>
    <property type="project" value="TreeGrafter"/>
</dbReference>
<accession>A0AAN6LPK5</accession>
<evidence type="ECO:0000256" key="16">
    <source>
        <dbReference type="PIRSR" id="PIRSR630564-2"/>
    </source>
</evidence>
<keyword evidence="6" id="KW-0479">Metal-binding</keyword>
<dbReference type="GO" id="GO:0046856">
    <property type="term" value="P:phosphatidylinositol dephosphorylation"/>
    <property type="evidence" value="ECO:0007669"/>
    <property type="project" value="TreeGrafter"/>
</dbReference>
<evidence type="ECO:0000256" key="15">
    <source>
        <dbReference type="PIRSR" id="PIRSR630564-1"/>
    </source>
</evidence>
<comment type="subcellular location">
    <subcellularLocation>
        <location evidence="1">Nucleus</location>
    </subcellularLocation>
</comment>
<evidence type="ECO:0000256" key="10">
    <source>
        <dbReference type="ARBA" id="ARBA00022833"/>
    </source>
</evidence>
<name>A0AAN6LPK5_9PLEO</name>
<dbReference type="PROSITE" id="PS50158">
    <property type="entry name" value="ZF_CCHC"/>
    <property type="match status" value="2"/>
</dbReference>
<dbReference type="InterPro" id="IPR001878">
    <property type="entry name" value="Znf_CCHC"/>
</dbReference>
<evidence type="ECO:0000256" key="14">
    <source>
        <dbReference type="ARBA" id="ARBA00053279"/>
    </source>
</evidence>
<evidence type="ECO:0000313" key="24">
    <source>
        <dbReference type="Proteomes" id="UP001280581"/>
    </source>
</evidence>
<feature type="compositionally biased region" description="Basic and acidic residues" evidence="20">
    <location>
        <begin position="221"/>
        <end position="231"/>
    </location>
</feature>
<feature type="compositionally biased region" description="Polar residues" evidence="20">
    <location>
        <begin position="1080"/>
        <end position="1091"/>
    </location>
</feature>